<dbReference type="OrthoDB" id="4818801at2759"/>
<dbReference type="InterPro" id="IPR013078">
    <property type="entry name" value="His_Pase_superF_clade-1"/>
</dbReference>
<proteinExistence type="predicted"/>
<sequence length="62" mass="7174">MLLGPAQKDRLDQENKITTTEDIAEWDYGDYEGLKPDEIKESRAKRDLSKWDIWTQGCEGGE</sequence>
<organism evidence="1 2">
    <name type="scientific">Botryotinia convoluta</name>
    <dbReference type="NCBI Taxonomy" id="54673"/>
    <lineage>
        <taxon>Eukaryota</taxon>
        <taxon>Fungi</taxon>
        <taxon>Dikarya</taxon>
        <taxon>Ascomycota</taxon>
        <taxon>Pezizomycotina</taxon>
        <taxon>Leotiomycetes</taxon>
        <taxon>Helotiales</taxon>
        <taxon>Sclerotiniaceae</taxon>
        <taxon>Botryotinia</taxon>
    </lineage>
</organism>
<dbReference type="Proteomes" id="UP000297527">
    <property type="component" value="Unassembled WGS sequence"/>
</dbReference>
<evidence type="ECO:0000313" key="2">
    <source>
        <dbReference type="Proteomes" id="UP000297527"/>
    </source>
</evidence>
<dbReference type="SUPFAM" id="SSF53254">
    <property type="entry name" value="Phosphoglycerate mutase-like"/>
    <property type="match status" value="1"/>
</dbReference>
<comment type="caution">
    <text evidence="1">The sequence shown here is derived from an EMBL/GenBank/DDBJ whole genome shotgun (WGS) entry which is preliminary data.</text>
</comment>
<name>A0A4Z1H6D9_9HELO</name>
<dbReference type="Gene3D" id="3.40.50.1240">
    <property type="entry name" value="Phosphoglycerate mutase-like"/>
    <property type="match status" value="1"/>
</dbReference>
<gene>
    <name evidence="1" type="ORF">BCON_0470g00070</name>
</gene>
<reference evidence="1 2" key="1">
    <citation type="submission" date="2017-12" db="EMBL/GenBank/DDBJ databases">
        <title>Comparative genomics of Botrytis spp.</title>
        <authorList>
            <person name="Valero-Jimenez C.A."/>
            <person name="Tapia P."/>
            <person name="Veloso J."/>
            <person name="Silva-Moreno E."/>
            <person name="Staats M."/>
            <person name="Valdes J.H."/>
            <person name="Van Kan J.A.L."/>
        </authorList>
    </citation>
    <scope>NUCLEOTIDE SEQUENCE [LARGE SCALE GENOMIC DNA]</scope>
    <source>
        <strain evidence="1 2">MUCL11595</strain>
    </source>
</reference>
<evidence type="ECO:0000313" key="1">
    <source>
        <dbReference type="EMBL" id="TGO44734.1"/>
    </source>
</evidence>
<dbReference type="AlphaFoldDB" id="A0A4Z1H6D9"/>
<protein>
    <submittedName>
        <fullName evidence="1">Uncharacterized protein</fullName>
    </submittedName>
</protein>
<keyword evidence="2" id="KW-1185">Reference proteome</keyword>
<accession>A0A4Z1H6D9</accession>
<dbReference type="Pfam" id="PF00300">
    <property type="entry name" value="His_Phos_1"/>
    <property type="match status" value="1"/>
</dbReference>
<dbReference type="InterPro" id="IPR029033">
    <property type="entry name" value="His_PPase_superfam"/>
</dbReference>
<dbReference type="EMBL" id="PQXN01000468">
    <property type="protein sequence ID" value="TGO44734.1"/>
    <property type="molecule type" value="Genomic_DNA"/>
</dbReference>